<dbReference type="NCBIfam" id="TIGR00379">
    <property type="entry name" value="cobB"/>
    <property type="match status" value="1"/>
</dbReference>
<gene>
    <name evidence="9" type="primary">cobB</name>
    <name evidence="9" type="ORF">KL86DPRO_10010</name>
</gene>
<evidence type="ECO:0000256" key="4">
    <source>
        <dbReference type="ARBA" id="ARBA00022840"/>
    </source>
</evidence>
<feature type="domain" description="CobQ/CobB/MinD/ParA nucleotide binding" evidence="7">
    <location>
        <begin position="7"/>
        <end position="182"/>
    </location>
</feature>
<evidence type="ECO:0000256" key="3">
    <source>
        <dbReference type="ARBA" id="ARBA00022741"/>
    </source>
</evidence>
<dbReference type="GO" id="GO:0005524">
    <property type="term" value="F:ATP binding"/>
    <property type="evidence" value="ECO:0007669"/>
    <property type="project" value="UniProtKB-KW"/>
</dbReference>
<dbReference type="PANTHER" id="PTHR43873:SF1">
    <property type="entry name" value="COBYRINATE A,C-DIAMIDE SYNTHASE"/>
    <property type="match status" value="1"/>
</dbReference>
<dbReference type="Gene3D" id="3.40.50.300">
    <property type="entry name" value="P-loop containing nucleotide triphosphate hydrolases"/>
    <property type="match status" value="2"/>
</dbReference>
<dbReference type="SUPFAM" id="SSF52540">
    <property type="entry name" value="P-loop containing nucleoside triphosphate hydrolases"/>
    <property type="match status" value="1"/>
</dbReference>
<dbReference type="PANTHER" id="PTHR43873">
    <property type="entry name" value="COBYRINATE A,C-DIAMIDE SYNTHASE"/>
    <property type="match status" value="1"/>
</dbReference>
<dbReference type="Pfam" id="PF07685">
    <property type="entry name" value="GATase_3"/>
    <property type="match status" value="1"/>
</dbReference>
<reference evidence="9" key="1">
    <citation type="submission" date="2016-04" db="EMBL/GenBank/DDBJ databases">
        <authorList>
            <person name="Evans L.H."/>
            <person name="Alamgir A."/>
            <person name="Owens N."/>
            <person name="Weber N.D."/>
            <person name="Virtaneva K."/>
            <person name="Barbian K."/>
            <person name="Babar A."/>
            <person name="Rosenke K."/>
        </authorList>
    </citation>
    <scope>NUCLEOTIDE SEQUENCE</scope>
    <source>
        <strain evidence="9">86</strain>
    </source>
</reference>
<evidence type="ECO:0000313" key="9">
    <source>
        <dbReference type="EMBL" id="SBV90404.1"/>
    </source>
</evidence>
<dbReference type="EMBL" id="FLUQ01000001">
    <property type="protein sequence ID" value="SBV90404.1"/>
    <property type="molecule type" value="Genomic_DNA"/>
</dbReference>
<dbReference type="AlphaFoldDB" id="A0A212IT62"/>
<comment type="cofactor">
    <cofactor evidence="1">
        <name>Mg(2+)</name>
        <dbReference type="ChEBI" id="CHEBI:18420"/>
    </cofactor>
</comment>
<dbReference type="InterPro" id="IPR011698">
    <property type="entry name" value="GATase_3"/>
</dbReference>
<evidence type="ECO:0000256" key="1">
    <source>
        <dbReference type="ARBA" id="ARBA00001946"/>
    </source>
</evidence>
<dbReference type="InterPro" id="IPR027417">
    <property type="entry name" value="P-loop_NTPase"/>
</dbReference>
<keyword evidence="4" id="KW-0067">ATP-binding</keyword>
<dbReference type="InterPro" id="IPR002586">
    <property type="entry name" value="CobQ/CobB/MinD/ParA_Nub-bd_dom"/>
</dbReference>
<protein>
    <submittedName>
        <fullName evidence="9">Cobyrinic acid A,C-diamide synthase</fullName>
    </submittedName>
</protein>
<proteinExistence type="predicted"/>
<keyword evidence="5" id="KW-0460">Magnesium</keyword>
<organism evidence="9">
    <name type="scientific">uncultured delta proteobacterium</name>
    <dbReference type="NCBI Taxonomy" id="34034"/>
    <lineage>
        <taxon>Bacteria</taxon>
        <taxon>Deltaproteobacteria</taxon>
        <taxon>environmental samples</taxon>
    </lineage>
</organism>
<evidence type="ECO:0000256" key="5">
    <source>
        <dbReference type="ARBA" id="ARBA00022842"/>
    </source>
</evidence>
<evidence type="ECO:0000259" key="8">
    <source>
        <dbReference type="Pfam" id="PF07685"/>
    </source>
</evidence>
<dbReference type="SUPFAM" id="SSF52317">
    <property type="entry name" value="Class I glutamine amidotransferase-like"/>
    <property type="match status" value="1"/>
</dbReference>
<keyword evidence="6" id="KW-0315">Glutamine amidotransferase</keyword>
<keyword evidence="2" id="KW-0436">Ligase</keyword>
<accession>A0A212IT62</accession>
<sequence>MSMPRLVVSGLSGGAGKTTVSLGLIRAFTRQNIQVHPFKKGPDYIDTAWLAMAAHGKASTLDPFFCDAEGLRRHFFSRSAGADLAVIEGNRGLFDGRDLAGSASTAEVARHLDAPVLLVVDITKMTRTAAALVAGCKNFPGGERIAGVILNRAGTARHAALAKRAVEELAGVPVFGVLPRLDAPPICERRAGLVTVGMDDAADKTLDGIADVICDHTDLEAILSVTRDVAVHDLDGLLEPVIFPVPSVRIGVVRDGALWQYYDENLEALRMAGAELVFVSLLDGGPWPDIDGLYLGGGDLSPHAAALAADTGRQAAVRALVEAGMPVYAEHSGYFYCGRTFTSGGVSHAMAGIFPVTAAVTEKPARLGYMEAVVTRDTPFFPANFRCKGHEYHYANLAVDGSGNAALRKKAGGGAIDVPDGLVYKSAFGSSMQIFAPAVPEWAPGFVRAAKAWRSGGGS</sequence>
<dbReference type="InterPro" id="IPR029062">
    <property type="entry name" value="Class_I_gatase-like"/>
</dbReference>
<dbReference type="GO" id="GO:0042242">
    <property type="term" value="F:cobyrinic acid a,c-diamide synthase activity"/>
    <property type="evidence" value="ECO:0007669"/>
    <property type="project" value="InterPro"/>
</dbReference>
<keyword evidence="3" id="KW-0547">Nucleotide-binding</keyword>
<evidence type="ECO:0000256" key="2">
    <source>
        <dbReference type="ARBA" id="ARBA00022598"/>
    </source>
</evidence>
<dbReference type="PROSITE" id="PS51274">
    <property type="entry name" value="GATASE_COBBQ"/>
    <property type="match status" value="1"/>
</dbReference>
<evidence type="ECO:0000259" key="7">
    <source>
        <dbReference type="Pfam" id="PF01656"/>
    </source>
</evidence>
<dbReference type="Gene3D" id="3.40.50.880">
    <property type="match status" value="1"/>
</dbReference>
<dbReference type="InterPro" id="IPR004484">
    <property type="entry name" value="CbiA/CobB_synth"/>
</dbReference>
<evidence type="ECO:0000256" key="6">
    <source>
        <dbReference type="ARBA" id="ARBA00022962"/>
    </source>
</evidence>
<feature type="domain" description="CobB/CobQ-like glutamine amidotransferase" evidence="8">
    <location>
        <begin position="249"/>
        <end position="431"/>
    </location>
</feature>
<name>A0A212IT62_9DELT</name>
<dbReference type="NCBIfam" id="NF002204">
    <property type="entry name" value="PRK01077.1"/>
    <property type="match status" value="1"/>
</dbReference>
<dbReference type="Pfam" id="PF01656">
    <property type="entry name" value="CbiA"/>
    <property type="match status" value="1"/>
</dbReference>